<dbReference type="InterPro" id="IPR001487">
    <property type="entry name" value="Bromodomain"/>
</dbReference>
<evidence type="ECO:0000313" key="11">
    <source>
        <dbReference type="Proteomes" id="UP000499080"/>
    </source>
</evidence>
<dbReference type="GO" id="GO:0003682">
    <property type="term" value="F:chromatin binding"/>
    <property type="evidence" value="ECO:0007669"/>
    <property type="project" value="TreeGrafter"/>
</dbReference>
<dbReference type="AlphaFoldDB" id="A0A4Y2UP51"/>
<feature type="non-terminal residue" evidence="10">
    <location>
        <position position="1"/>
    </location>
</feature>
<dbReference type="PANTHER" id="PTHR16062">
    <property type="entry name" value="SWI/SNF-RELATED"/>
    <property type="match status" value="1"/>
</dbReference>
<dbReference type="SMART" id="SM00297">
    <property type="entry name" value="BROMO"/>
    <property type="match status" value="1"/>
</dbReference>
<dbReference type="Gene3D" id="1.20.920.10">
    <property type="entry name" value="Bromodomain-like"/>
    <property type="match status" value="1"/>
</dbReference>
<protein>
    <submittedName>
        <fullName evidence="10">Protein polybromo-1</fullName>
    </submittedName>
</protein>
<keyword evidence="4" id="KW-0805">Transcription regulation</keyword>
<keyword evidence="5 8" id="KW-0103">Bromodomain</keyword>
<evidence type="ECO:0000256" key="4">
    <source>
        <dbReference type="ARBA" id="ARBA00023015"/>
    </source>
</evidence>
<dbReference type="Pfam" id="PF00439">
    <property type="entry name" value="Bromodomain"/>
    <property type="match status" value="1"/>
</dbReference>
<accession>A0A4Y2UP51</accession>
<keyword evidence="3" id="KW-0156">Chromatin regulator</keyword>
<evidence type="ECO:0000313" key="10">
    <source>
        <dbReference type="EMBL" id="GBO14463.1"/>
    </source>
</evidence>
<dbReference type="EMBL" id="BGPR01038586">
    <property type="protein sequence ID" value="GBO14463.1"/>
    <property type="molecule type" value="Genomic_DNA"/>
</dbReference>
<keyword evidence="7" id="KW-0539">Nucleus</keyword>
<evidence type="ECO:0000259" key="9">
    <source>
        <dbReference type="PROSITE" id="PS50014"/>
    </source>
</evidence>
<comment type="subcellular location">
    <subcellularLocation>
        <location evidence="1">Nucleus</location>
    </subcellularLocation>
</comment>
<sequence>DDDGRPLISVFMEKPSKKDYPDYYEIIANPIDMKTIDSNIKADKYVNEESLISDFRLMFSNCKHYNEEGSQIYQDAQTLETILNNKIQEMGLNLCETPKMRIPIKRGDCSLENYGSSPKSGIFRFGADVIFAG</sequence>
<dbReference type="PRINTS" id="PR00503">
    <property type="entry name" value="BROMODOMAIN"/>
</dbReference>
<proteinExistence type="predicted"/>
<evidence type="ECO:0000256" key="7">
    <source>
        <dbReference type="ARBA" id="ARBA00023242"/>
    </source>
</evidence>
<evidence type="ECO:0000256" key="3">
    <source>
        <dbReference type="ARBA" id="ARBA00022853"/>
    </source>
</evidence>
<dbReference type="Proteomes" id="UP000499080">
    <property type="component" value="Unassembled WGS sequence"/>
</dbReference>
<evidence type="ECO:0000256" key="5">
    <source>
        <dbReference type="ARBA" id="ARBA00023117"/>
    </source>
</evidence>
<dbReference type="GO" id="GO:0006338">
    <property type="term" value="P:chromatin remodeling"/>
    <property type="evidence" value="ECO:0007669"/>
    <property type="project" value="InterPro"/>
</dbReference>
<dbReference type="InterPro" id="IPR036427">
    <property type="entry name" value="Bromodomain-like_sf"/>
</dbReference>
<comment type="caution">
    <text evidence="10">The sequence shown here is derived from an EMBL/GenBank/DDBJ whole genome shotgun (WGS) entry which is preliminary data.</text>
</comment>
<dbReference type="OrthoDB" id="6501837at2759"/>
<evidence type="ECO:0000256" key="1">
    <source>
        <dbReference type="ARBA" id="ARBA00004123"/>
    </source>
</evidence>
<keyword evidence="11" id="KW-1185">Reference proteome</keyword>
<dbReference type="PANTHER" id="PTHR16062:SF19">
    <property type="entry name" value="PROTEIN POLYBROMO-1"/>
    <property type="match status" value="1"/>
</dbReference>
<reference evidence="10 11" key="1">
    <citation type="journal article" date="2019" name="Sci. Rep.">
        <title>Orb-weaving spider Araneus ventricosus genome elucidates the spidroin gene catalogue.</title>
        <authorList>
            <person name="Kono N."/>
            <person name="Nakamura H."/>
            <person name="Ohtoshi R."/>
            <person name="Moran D.A.P."/>
            <person name="Shinohara A."/>
            <person name="Yoshida Y."/>
            <person name="Fujiwara M."/>
            <person name="Mori M."/>
            <person name="Tomita M."/>
            <person name="Arakawa K."/>
        </authorList>
    </citation>
    <scope>NUCLEOTIDE SEQUENCE [LARGE SCALE GENOMIC DNA]</scope>
</reference>
<dbReference type="GO" id="GO:0016586">
    <property type="term" value="C:RSC-type complex"/>
    <property type="evidence" value="ECO:0007669"/>
    <property type="project" value="InterPro"/>
</dbReference>
<keyword evidence="6" id="KW-0804">Transcription</keyword>
<evidence type="ECO:0000256" key="2">
    <source>
        <dbReference type="ARBA" id="ARBA00022737"/>
    </source>
</evidence>
<dbReference type="SUPFAM" id="SSF47370">
    <property type="entry name" value="Bromodomain"/>
    <property type="match status" value="1"/>
</dbReference>
<evidence type="ECO:0000256" key="8">
    <source>
        <dbReference type="PROSITE-ProRule" id="PRU00035"/>
    </source>
</evidence>
<dbReference type="PROSITE" id="PS50014">
    <property type="entry name" value="BROMODOMAIN_2"/>
    <property type="match status" value="1"/>
</dbReference>
<dbReference type="GO" id="GO:0006368">
    <property type="term" value="P:transcription elongation by RNA polymerase II"/>
    <property type="evidence" value="ECO:0007669"/>
    <property type="project" value="TreeGrafter"/>
</dbReference>
<dbReference type="GO" id="GO:0016514">
    <property type="term" value="C:SWI/SNF complex"/>
    <property type="evidence" value="ECO:0007669"/>
    <property type="project" value="TreeGrafter"/>
</dbReference>
<organism evidence="10 11">
    <name type="scientific">Araneus ventricosus</name>
    <name type="common">Orbweaver spider</name>
    <name type="synonym">Epeira ventricosa</name>
    <dbReference type="NCBI Taxonomy" id="182803"/>
    <lineage>
        <taxon>Eukaryota</taxon>
        <taxon>Metazoa</taxon>
        <taxon>Ecdysozoa</taxon>
        <taxon>Arthropoda</taxon>
        <taxon>Chelicerata</taxon>
        <taxon>Arachnida</taxon>
        <taxon>Araneae</taxon>
        <taxon>Araneomorphae</taxon>
        <taxon>Entelegynae</taxon>
        <taxon>Araneoidea</taxon>
        <taxon>Araneidae</taxon>
        <taxon>Araneus</taxon>
    </lineage>
</organism>
<dbReference type="InterPro" id="IPR037382">
    <property type="entry name" value="Rsc/polybromo"/>
</dbReference>
<gene>
    <name evidence="10" type="primary">PBRM1_0</name>
    <name evidence="10" type="ORF">AVEN_108725_1</name>
</gene>
<name>A0A4Y2UP51_ARAVE</name>
<keyword evidence="2" id="KW-0677">Repeat</keyword>
<feature type="domain" description="Bromo" evidence="9">
    <location>
        <begin position="3"/>
        <end position="73"/>
    </location>
</feature>
<evidence type="ECO:0000256" key="6">
    <source>
        <dbReference type="ARBA" id="ARBA00023163"/>
    </source>
</evidence>